<dbReference type="EMBL" id="CAJJDN010000103">
    <property type="protein sequence ID" value="CAD8113558.1"/>
    <property type="molecule type" value="Genomic_DNA"/>
</dbReference>
<dbReference type="GO" id="GO:0042393">
    <property type="term" value="F:histone binding"/>
    <property type="evidence" value="ECO:0007669"/>
    <property type="project" value="TreeGrafter"/>
</dbReference>
<dbReference type="Proteomes" id="UP000692954">
    <property type="component" value="Unassembled WGS sequence"/>
</dbReference>
<comment type="caution">
    <text evidence="4">The sequence shown here is derived from an EMBL/GenBank/DDBJ whole genome shotgun (WGS) entry which is preliminary data.</text>
</comment>
<accession>A0A8S1QD25</accession>
<dbReference type="Pfam" id="PF14580">
    <property type="entry name" value="LRR_9"/>
    <property type="match status" value="1"/>
</dbReference>
<evidence type="ECO:0000313" key="4">
    <source>
        <dbReference type="EMBL" id="CAD8113558.1"/>
    </source>
</evidence>
<dbReference type="OrthoDB" id="2160613at2759"/>
<organism evidence="4 5">
    <name type="scientific">Paramecium sonneborni</name>
    <dbReference type="NCBI Taxonomy" id="65129"/>
    <lineage>
        <taxon>Eukaryota</taxon>
        <taxon>Sar</taxon>
        <taxon>Alveolata</taxon>
        <taxon>Ciliophora</taxon>
        <taxon>Intramacronucleata</taxon>
        <taxon>Oligohymenophorea</taxon>
        <taxon>Peniculida</taxon>
        <taxon>Parameciidae</taxon>
        <taxon>Paramecium</taxon>
    </lineage>
</organism>
<evidence type="ECO:0000313" key="5">
    <source>
        <dbReference type="Proteomes" id="UP000692954"/>
    </source>
</evidence>
<feature type="region of interest" description="Disordered" evidence="3">
    <location>
        <begin position="166"/>
        <end position="222"/>
    </location>
</feature>
<feature type="compositionally biased region" description="Acidic residues" evidence="3">
    <location>
        <begin position="177"/>
        <end position="213"/>
    </location>
</feature>
<protein>
    <submittedName>
        <fullName evidence="4">Uncharacterized protein</fullName>
    </submittedName>
</protein>
<evidence type="ECO:0000256" key="1">
    <source>
        <dbReference type="ARBA" id="ARBA00022614"/>
    </source>
</evidence>
<dbReference type="PROSITE" id="PS51450">
    <property type="entry name" value="LRR"/>
    <property type="match status" value="2"/>
</dbReference>
<evidence type="ECO:0000256" key="3">
    <source>
        <dbReference type="SAM" id="MobiDB-lite"/>
    </source>
</evidence>
<dbReference type="PANTHER" id="PTHR11375">
    <property type="entry name" value="ACIDIC LEUCINE-RICH NUCLEAR PHOSPHOPROTEIN 32"/>
    <property type="match status" value="1"/>
</dbReference>
<reference evidence="4" key="1">
    <citation type="submission" date="2021-01" db="EMBL/GenBank/DDBJ databases">
        <authorList>
            <consortium name="Genoscope - CEA"/>
            <person name="William W."/>
        </authorList>
    </citation>
    <scope>NUCLEOTIDE SEQUENCE</scope>
</reference>
<dbReference type="AlphaFoldDB" id="A0A8S1QD25"/>
<keyword evidence="2" id="KW-0677">Repeat</keyword>
<dbReference type="GO" id="GO:0005634">
    <property type="term" value="C:nucleus"/>
    <property type="evidence" value="ECO:0007669"/>
    <property type="project" value="TreeGrafter"/>
</dbReference>
<sequence>MSWLQKLKKQIGSQAYSEIKQLRFNNLQLNKLPDELVSELKKCTNLEILSLNQCGIRSLENLEQMNSVTQLEYLDNFTTQKTLQQIAKAFPNLEVLIAGGNFLRDISDLDGLKSLTKLEVLNIMNGINKPDSDVRKYAFEILQNLKILDEKDKNGQIYVKPKQEKKQLEIETQTNMEQEEVSQEDEESALCSDDSNEEEESDSEDDEDSDLSDFIEKKVKNE</sequence>
<proteinExistence type="predicted"/>
<gene>
    <name evidence="4" type="ORF">PSON_ATCC_30995.1.T1030181</name>
</gene>
<name>A0A8S1QD25_9CILI</name>
<evidence type="ECO:0000256" key="2">
    <source>
        <dbReference type="ARBA" id="ARBA00022737"/>
    </source>
</evidence>
<dbReference type="SMART" id="SM00365">
    <property type="entry name" value="LRR_SD22"/>
    <property type="match status" value="2"/>
</dbReference>
<dbReference type="PANTHER" id="PTHR11375:SF0">
    <property type="entry name" value="ACIDIC LEUCINE-RICH NUCLEAR PHOSPHOPROTEIN 32 FAMILY MEMBER A"/>
    <property type="match status" value="1"/>
</dbReference>
<keyword evidence="1" id="KW-0433">Leucine-rich repeat</keyword>
<dbReference type="InterPro" id="IPR001611">
    <property type="entry name" value="Leu-rich_rpt"/>
</dbReference>
<keyword evidence="5" id="KW-1185">Reference proteome</keyword>
<dbReference type="InterPro" id="IPR045081">
    <property type="entry name" value="AN32"/>
</dbReference>